<protein>
    <recommendedName>
        <fullName evidence="3">phospholipase D</fullName>
        <ecNumber evidence="3">3.1.4.4</ecNumber>
    </recommendedName>
</protein>
<comment type="catalytic activity">
    <reaction evidence="1">
        <text>a 1,2-diacyl-sn-glycero-3-phosphocholine + H2O = a 1,2-diacyl-sn-glycero-3-phosphate + choline + H(+)</text>
        <dbReference type="Rhea" id="RHEA:14445"/>
        <dbReference type="ChEBI" id="CHEBI:15354"/>
        <dbReference type="ChEBI" id="CHEBI:15377"/>
        <dbReference type="ChEBI" id="CHEBI:15378"/>
        <dbReference type="ChEBI" id="CHEBI:57643"/>
        <dbReference type="ChEBI" id="CHEBI:58608"/>
        <dbReference type="EC" id="3.1.4.4"/>
    </reaction>
</comment>
<evidence type="ECO:0000256" key="6">
    <source>
        <dbReference type="ARBA" id="ARBA00022963"/>
    </source>
</evidence>
<dbReference type="SUPFAM" id="SSF56024">
    <property type="entry name" value="Phospholipase D/nuclease"/>
    <property type="match status" value="2"/>
</dbReference>
<comment type="similarity">
    <text evidence="2">Belongs to the phospholipase D family.</text>
</comment>
<evidence type="ECO:0000259" key="12">
    <source>
        <dbReference type="PROSITE" id="PS50195"/>
    </source>
</evidence>
<accession>U4UUT0</accession>
<dbReference type="FunFam" id="3.30.870.10:FF:000048">
    <property type="entry name" value="Phospholipase"/>
    <property type="match status" value="1"/>
</dbReference>
<dbReference type="GO" id="GO:0004630">
    <property type="term" value="F:phospholipase D activity"/>
    <property type="evidence" value="ECO:0007669"/>
    <property type="project" value="UniProtKB-EC"/>
</dbReference>
<feature type="domain" description="PLD phosphodiesterase" evidence="11">
    <location>
        <begin position="484"/>
        <end position="511"/>
    </location>
</feature>
<dbReference type="SUPFAM" id="SSF64268">
    <property type="entry name" value="PX domain"/>
    <property type="match status" value="1"/>
</dbReference>
<evidence type="ECO:0000256" key="9">
    <source>
        <dbReference type="ARBA" id="ARBA00037868"/>
    </source>
</evidence>
<dbReference type="AlphaFoldDB" id="U4UUT0"/>
<organism evidence="13 14">
    <name type="scientific">Dendroctonus ponderosae</name>
    <name type="common">Mountain pine beetle</name>
    <dbReference type="NCBI Taxonomy" id="77166"/>
    <lineage>
        <taxon>Eukaryota</taxon>
        <taxon>Metazoa</taxon>
        <taxon>Ecdysozoa</taxon>
        <taxon>Arthropoda</taxon>
        <taxon>Hexapoda</taxon>
        <taxon>Insecta</taxon>
        <taxon>Pterygota</taxon>
        <taxon>Neoptera</taxon>
        <taxon>Endopterygota</taxon>
        <taxon>Coleoptera</taxon>
        <taxon>Polyphaga</taxon>
        <taxon>Cucujiformia</taxon>
        <taxon>Curculionidae</taxon>
        <taxon>Scolytinae</taxon>
        <taxon>Dendroctonus</taxon>
    </lineage>
</organism>
<evidence type="ECO:0000256" key="10">
    <source>
        <dbReference type="SAM" id="MobiDB-lite"/>
    </source>
</evidence>
<evidence type="ECO:0000313" key="13">
    <source>
        <dbReference type="EMBL" id="ERL93956.1"/>
    </source>
</evidence>
<dbReference type="SUPFAM" id="SSF50729">
    <property type="entry name" value="PH domain-like"/>
    <property type="match status" value="1"/>
</dbReference>
<dbReference type="InterPro" id="IPR025202">
    <property type="entry name" value="PLD-like_dom"/>
</dbReference>
<dbReference type="GO" id="GO:0035091">
    <property type="term" value="F:phosphatidylinositol binding"/>
    <property type="evidence" value="ECO:0007669"/>
    <property type="project" value="InterPro"/>
</dbReference>
<dbReference type="PIRSF" id="PIRSF009376">
    <property type="entry name" value="Phospholipase_D_euk"/>
    <property type="match status" value="1"/>
</dbReference>
<dbReference type="Pfam" id="PF00614">
    <property type="entry name" value="PLDc"/>
    <property type="match status" value="1"/>
</dbReference>
<sequence length="1053" mass="119699">MYIRMERPSGSNDLSPTVSFPRTSIGSDADYDDDLGVPTSIKVVDIGDGPVAIENSDDELEDETYEGGAPFSKLHNYVKFNSVNRNVFVPSEDIVVTLTGYERELTTHMLNPNLYTIGISHAGFNWKINKRYKDIQSLHQELVLFRTGLNIPLPSKTHKNKRKTFKENVPKNKKGKRKAALPRFPNKPEILVTYEKIPNRMKQIQDYLNNLVSIFIYRNHPDTLNFLEVSHVSFIKDLGSKGKEGIVKKKSGSTHPGQSGCNFFGCYGCFCCLRWLKRWLFIKDTCFGYLNPETGKINCVVLFDQGFEVASAMYNMPLNTGWQVQTLSRSLTFKCKTKRKNREWIEALRETTATTARLFVQPNPHHSFAPIRCNTTATWFVDGSSYMSSLADAIQNAKEEIFITDWWLSPEIYLKRPAIVADYWRLDKLLQRKAKDGVLIYILLYKEVEMALGLNSFYSKQTLQDLHKNIKVLRHPDHAKAGVFLWAHHEKTVVIDQTYAFLGGIDLCYGRWDDQIHRLTDLGSMTPALDLTTLRKRTSDRPSGVVIYPIPVPYYKQVIIPPVPPSDAQADACVEPDLLPQLEPGDNLLLPNKCAVKPNTPDMDRKNVFIDLTHKVKIKGKELINLVYAPTEDEGIKPNTPDINIDGTDEVGGKQDLQTPEQIIETLDGSAKLWVGKDYVNFIVKDFTNLDLPFDDFIDRSSTPRMPWHDVGLCIHGEAARDVARHFIQRWNATKLEKAKGNAIYPYLLPKAYNDFKTMSINFPNSTHKVTCQVLRSISTWSGGFLDPDYVEQSIHEAYIDSITRAQHYIYIENQFFITMPYHNPNIKNQIGDALYKRIIRAYNGKDALLNRLKDAGIEDPSEYVSFYGLRNHSRLNSEPITELIYVHSKLMIVDDKIVICGSANINDRSLIGKRDSEIAVIIEDELFDDGIMNGNAYPCGKYAGTLRKCLFKEHLGLLDNSACTAEFEVADPIKLYEKVFHSLPSDSVETFADIKKNNETKPLWVEEFSRAEKMLESIQGHLVLLPLNFLSKENLTPAAASVEGMLPTSLWT</sequence>
<dbReference type="GO" id="GO:0006654">
    <property type="term" value="P:phosphatidic acid biosynthetic process"/>
    <property type="evidence" value="ECO:0007669"/>
    <property type="project" value="InterPro"/>
</dbReference>
<dbReference type="OrthoDB" id="14911at2759"/>
<evidence type="ECO:0000256" key="4">
    <source>
        <dbReference type="ARBA" id="ARBA00022737"/>
    </source>
</evidence>
<proteinExistence type="inferred from homology"/>
<dbReference type="PANTHER" id="PTHR18896:SF76">
    <property type="entry name" value="PHOSPHOLIPASE"/>
    <property type="match status" value="1"/>
</dbReference>
<dbReference type="CDD" id="cd06895">
    <property type="entry name" value="PX_PLD"/>
    <property type="match status" value="1"/>
</dbReference>
<dbReference type="GO" id="GO:0060627">
    <property type="term" value="P:regulation of vesicle-mediated transport"/>
    <property type="evidence" value="ECO:0007669"/>
    <property type="project" value="TreeGrafter"/>
</dbReference>
<dbReference type="InterPro" id="IPR036871">
    <property type="entry name" value="PX_dom_sf"/>
</dbReference>
<dbReference type="Pfam" id="PF13091">
    <property type="entry name" value="PLDc_2"/>
    <property type="match status" value="1"/>
</dbReference>
<feature type="non-terminal residue" evidence="13">
    <location>
        <position position="1053"/>
    </location>
</feature>
<dbReference type="Gene3D" id="3.30.1520.10">
    <property type="entry name" value="Phox-like domain"/>
    <property type="match status" value="1"/>
</dbReference>
<dbReference type="EMBL" id="KB632375">
    <property type="protein sequence ID" value="ERL93956.1"/>
    <property type="molecule type" value="Genomic_DNA"/>
</dbReference>
<dbReference type="Gene3D" id="2.30.29.30">
    <property type="entry name" value="Pleckstrin-homology domain (PH domain)/Phosphotyrosine-binding domain (PTB)"/>
    <property type="match status" value="1"/>
</dbReference>
<dbReference type="SMART" id="SM00155">
    <property type="entry name" value="PLDc"/>
    <property type="match status" value="2"/>
</dbReference>
<dbReference type="InterPro" id="IPR011993">
    <property type="entry name" value="PH-like_dom_sf"/>
</dbReference>
<dbReference type="InterPro" id="IPR016555">
    <property type="entry name" value="PLipase_D_euk"/>
</dbReference>
<evidence type="ECO:0000256" key="3">
    <source>
        <dbReference type="ARBA" id="ARBA00012027"/>
    </source>
</evidence>
<evidence type="ECO:0000256" key="7">
    <source>
        <dbReference type="ARBA" id="ARBA00023098"/>
    </source>
</evidence>
<dbReference type="Proteomes" id="UP000030742">
    <property type="component" value="Unassembled WGS sequence"/>
</dbReference>
<dbReference type="CDD" id="cd09138">
    <property type="entry name" value="PLDc_vPLD1_2_yPLD_like_1"/>
    <property type="match status" value="1"/>
</dbReference>
<dbReference type="PROSITE" id="PS50035">
    <property type="entry name" value="PLD"/>
    <property type="match status" value="2"/>
</dbReference>
<evidence type="ECO:0000313" key="14">
    <source>
        <dbReference type="Proteomes" id="UP000030742"/>
    </source>
</evidence>
<dbReference type="Pfam" id="PF00787">
    <property type="entry name" value="PX"/>
    <property type="match status" value="1"/>
</dbReference>
<evidence type="ECO:0000256" key="5">
    <source>
        <dbReference type="ARBA" id="ARBA00022801"/>
    </source>
</evidence>
<feature type="domain" description="PX" evidence="12">
    <location>
        <begin position="93"/>
        <end position="233"/>
    </location>
</feature>
<dbReference type="GO" id="GO:0012505">
    <property type="term" value="C:endomembrane system"/>
    <property type="evidence" value="ECO:0007669"/>
    <property type="project" value="UniProtKB-SubCell"/>
</dbReference>
<dbReference type="GO" id="GO:0009395">
    <property type="term" value="P:phospholipid catabolic process"/>
    <property type="evidence" value="ECO:0007669"/>
    <property type="project" value="TreeGrafter"/>
</dbReference>
<name>U4UUT0_DENPD</name>
<keyword evidence="7" id="KW-0443">Lipid metabolism</keyword>
<dbReference type="FunFam" id="3.30.870.10:FF:000036">
    <property type="entry name" value="Phospholipase"/>
    <property type="match status" value="1"/>
</dbReference>
<dbReference type="GO" id="GO:0035556">
    <property type="term" value="P:intracellular signal transduction"/>
    <property type="evidence" value="ECO:0007669"/>
    <property type="project" value="InterPro"/>
</dbReference>
<dbReference type="SMART" id="SM00312">
    <property type="entry name" value="PX"/>
    <property type="match status" value="1"/>
</dbReference>
<dbReference type="CDD" id="cd01254">
    <property type="entry name" value="PH_PLD"/>
    <property type="match status" value="1"/>
</dbReference>
<reference evidence="13 14" key="1">
    <citation type="journal article" date="2013" name="Genome Biol.">
        <title>Draft genome of the mountain pine beetle, Dendroctonus ponderosae Hopkins, a major forest pest.</title>
        <authorList>
            <person name="Keeling C.I."/>
            <person name="Yuen M.M."/>
            <person name="Liao N.Y."/>
            <person name="Docking T.R."/>
            <person name="Chan S.K."/>
            <person name="Taylor G.A."/>
            <person name="Palmquist D.L."/>
            <person name="Jackman S.D."/>
            <person name="Nguyen A."/>
            <person name="Li M."/>
            <person name="Henderson H."/>
            <person name="Janes J.K."/>
            <person name="Zhao Y."/>
            <person name="Pandoh P."/>
            <person name="Moore R."/>
            <person name="Sperling F.A."/>
            <person name="Huber D.P."/>
            <person name="Birol I."/>
            <person name="Jones S.J."/>
            <person name="Bohlmann J."/>
        </authorList>
    </citation>
    <scope>NUCLEOTIDE SEQUENCE</scope>
</reference>
<dbReference type="CDD" id="cd09141">
    <property type="entry name" value="PLDc_vPLD1_2_yPLD_like_2"/>
    <property type="match status" value="1"/>
</dbReference>
<keyword evidence="6" id="KW-0442">Lipid degradation</keyword>
<dbReference type="EC" id="3.1.4.4" evidence="3"/>
<evidence type="ECO:0000256" key="1">
    <source>
        <dbReference type="ARBA" id="ARBA00000798"/>
    </source>
</evidence>
<dbReference type="PROSITE" id="PS50195">
    <property type="entry name" value="PX"/>
    <property type="match status" value="1"/>
</dbReference>
<keyword evidence="5" id="KW-0378">Hydrolase</keyword>
<feature type="compositionally biased region" description="Polar residues" evidence="10">
    <location>
        <begin position="9"/>
        <end position="26"/>
    </location>
</feature>
<dbReference type="InterPro" id="IPR015679">
    <property type="entry name" value="PLipase_D_fam"/>
</dbReference>
<dbReference type="InterPro" id="IPR001736">
    <property type="entry name" value="PLipase_D/transphosphatidylase"/>
</dbReference>
<comment type="subcellular location">
    <subcellularLocation>
        <location evidence="9">Endomembrane system</location>
        <topology evidence="9">Lipid-anchor</topology>
    </subcellularLocation>
</comment>
<evidence type="ECO:0000259" key="11">
    <source>
        <dbReference type="PROSITE" id="PS50035"/>
    </source>
</evidence>
<evidence type="ECO:0000256" key="2">
    <source>
        <dbReference type="ARBA" id="ARBA00008664"/>
    </source>
</evidence>
<dbReference type="InterPro" id="IPR001683">
    <property type="entry name" value="PX_dom"/>
</dbReference>
<feature type="domain" description="PLD phosphodiesterase" evidence="11">
    <location>
        <begin position="883"/>
        <end position="910"/>
    </location>
</feature>
<gene>
    <name evidence="13" type="ORF">D910_11242</name>
</gene>
<feature type="region of interest" description="Disordered" evidence="10">
    <location>
        <begin position="1"/>
        <end position="31"/>
    </location>
</feature>
<keyword evidence="4" id="KW-0677">Repeat</keyword>
<dbReference type="PANTHER" id="PTHR18896">
    <property type="entry name" value="PHOSPHOLIPASE D"/>
    <property type="match status" value="1"/>
</dbReference>
<keyword evidence="8" id="KW-0449">Lipoprotein</keyword>
<dbReference type="STRING" id="77166.U4UUT0"/>
<evidence type="ECO:0000256" key="8">
    <source>
        <dbReference type="ARBA" id="ARBA00023288"/>
    </source>
</evidence>
<dbReference type="Gene3D" id="3.30.870.10">
    <property type="entry name" value="Endonuclease Chain A"/>
    <property type="match status" value="4"/>
</dbReference>